<evidence type="ECO:0000256" key="6">
    <source>
        <dbReference type="SAM" id="Phobius"/>
    </source>
</evidence>
<reference evidence="7 8" key="1">
    <citation type="submission" date="2016-09" db="EMBL/GenBank/DDBJ databases">
        <title>Complete genome sequencing of Streptomyces lydicus 103 and metabolic pathways analysis of antibiotic biosynthesis.</title>
        <authorList>
            <person name="Jia N."/>
            <person name="Ding M.-Z."/>
            <person name="Gao F."/>
            <person name="Yuan Y.-J."/>
        </authorList>
    </citation>
    <scope>NUCLEOTIDE SEQUENCE [LARGE SCALE GENOMIC DNA]</scope>
    <source>
        <strain evidence="7 8">103</strain>
    </source>
</reference>
<evidence type="ECO:0000313" key="8">
    <source>
        <dbReference type="Proteomes" id="UP000094094"/>
    </source>
</evidence>
<dbReference type="RefSeq" id="WP_069573932.1">
    <property type="nucleotide sequence ID" value="NZ_CP017157.1"/>
</dbReference>
<keyword evidence="3 6" id="KW-0812">Transmembrane</keyword>
<organism evidence="7 8">
    <name type="scientific">Streptomyces lydicus</name>
    <dbReference type="NCBI Taxonomy" id="47763"/>
    <lineage>
        <taxon>Bacteria</taxon>
        <taxon>Bacillati</taxon>
        <taxon>Actinomycetota</taxon>
        <taxon>Actinomycetes</taxon>
        <taxon>Kitasatosporales</taxon>
        <taxon>Streptomycetaceae</taxon>
        <taxon>Streptomyces</taxon>
    </lineage>
</organism>
<protein>
    <submittedName>
        <fullName evidence="7">Uncharacterized protein</fullName>
    </submittedName>
</protein>
<keyword evidence="2" id="KW-1003">Cell membrane</keyword>
<feature type="transmembrane region" description="Helical" evidence="6">
    <location>
        <begin position="406"/>
        <end position="427"/>
    </location>
</feature>
<dbReference type="PANTHER" id="PTHR30250">
    <property type="entry name" value="PST FAMILY PREDICTED COLANIC ACID TRANSPORTER"/>
    <property type="match status" value="1"/>
</dbReference>
<feature type="transmembrane region" description="Helical" evidence="6">
    <location>
        <begin position="50"/>
        <end position="68"/>
    </location>
</feature>
<dbReference type="PANTHER" id="PTHR30250:SF11">
    <property type="entry name" value="O-ANTIGEN TRANSPORTER-RELATED"/>
    <property type="match status" value="1"/>
</dbReference>
<feature type="transmembrane region" description="Helical" evidence="6">
    <location>
        <begin position="20"/>
        <end position="43"/>
    </location>
</feature>
<feature type="transmembrane region" description="Helical" evidence="6">
    <location>
        <begin position="185"/>
        <end position="214"/>
    </location>
</feature>
<feature type="transmembrane region" description="Helical" evidence="6">
    <location>
        <begin position="268"/>
        <end position="293"/>
    </location>
</feature>
<feature type="transmembrane region" description="Helical" evidence="6">
    <location>
        <begin position="379"/>
        <end position="400"/>
    </location>
</feature>
<sequence>MPAPARAVDGGHGVATTARGSLFALAGSAANALFGFALVAVVTHGLGARGAGAVFTGVAAFTIVSNALKLGADTALVRFVSRDLEHTGGAGVPGLLRTAVLPTLLTSAAGAAVVLFSPGLAGRLLPDLATGQAVALLRLFAVFLPVTTVALVLLGATRGYGSVVPFVGVEQIGKPVLRVLLAVPLVLLVPTVTALSAAWLVPGVLGAVAACVSLRRSLRRHPGTGRPPSQAREFWAFAGPRAVSSVFDITAVWLGVILLSVLGTSAEAGVYTAIGRLITAGTLLQLAVRLAVAPQISRLTAGGDPHRAHHLHRLSTRWIALFSWPVFVLLAAFPHTVLSLFGAGFAGGAPGLVALAVACLVNVGVGNAQTVILMAGRSVWNLVVAGVAFAVQLGSGIWLVPRYGVLGAAVSWGLAIVVDNGASAWLARRRLGFRTVDRGYLLAALLGIGVVAPVAFVMRTLFGDGVPGALLGMVLSIGAFGALVWRYRLPLGVGEFFGVLRKRGSENSR</sequence>
<keyword evidence="5 6" id="KW-0472">Membrane</keyword>
<feature type="transmembrane region" description="Helical" evidence="6">
    <location>
        <begin position="345"/>
        <end position="367"/>
    </location>
</feature>
<gene>
    <name evidence="7" type="ORF">SL103_19575</name>
</gene>
<evidence type="ECO:0000256" key="4">
    <source>
        <dbReference type="ARBA" id="ARBA00022989"/>
    </source>
</evidence>
<feature type="transmembrane region" description="Helical" evidence="6">
    <location>
        <begin position="234"/>
        <end position="262"/>
    </location>
</feature>
<dbReference type="InterPro" id="IPR050833">
    <property type="entry name" value="Poly_Biosynth_Transport"/>
</dbReference>
<evidence type="ECO:0000256" key="2">
    <source>
        <dbReference type="ARBA" id="ARBA00022475"/>
    </source>
</evidence>
<feature type="transmembrane region" description="Helical" evidence="6">
    <location>
        <begin position="439"/>
        <end position="462"/>
    </location>
</feature>
<comment type="subcellular location">
    <subcellularLocation>
        <location evidence="1">Cell membrane</location>
        <topology evidence="1">Multi-pass membrane protein</topology>
    </subcellularLocation>
</comment>
<dbReference type="EMBL" id="CP017157">
    <property type="protein sequence ID" value="AOP51349.1"/>
    <property type="molecule type" value="Genomic_DNA"/>
</dbReference>
<keyword evidence="8" id="KW-1185">Reference proteome</keyword>
<dbReference type="GO" id="GO:0005886">
    <property type="term" value="C:plasma membrane"/>
    <property type="evidence" value="ECO:0007669"/>
    <property type="project" value="UniProtKB-SubCell"/>
</dbReference>
<evidence type="ECO:0000256" key="1">
    <source>
        <dbReference type="ARBA" id="ARBA00004651"/>
    </source>
</evidence>
<feature type="transmembrane region" description="Helical" evidence="6">
    <location>
        <begin position="99"/>
        <end position="121"/>
    </location>
</feature>
<keyword evidence="4 6" id="KW-1133">Transmembrane helix</keyword>
<proteinExistence type="predicted"/>
<feature type="transmembrane region" description="Helical" evidence="6">
    <location>
        <begin position="133"/>
        <end position="156"/>
    </location>
</feature>
<evidence type="ECO:0000313" key="7">
    <source>
        <dbReference type="EMBL" id="AOP51349.1"/>
    </source>
</evidence>
<dbReference type="AlphaFoldDB" id="A0A1D7VWZ6"/>
<dbReference type="InterPro" id="IPR002797">
    <property type="entry name" value="Polysacc_synth"/>
</dbReference>
<feature type="transmembrane region" description="Helical" evidence="6">
    <location>
        <begin position="468"/>
        <end position="487"/>
    </location>
</feature>
<accession>A0A1D7VWZ6</accession>
<name>A0A1D7VWZ6_9ACTN</name>
<dbReference type="Pfam" id="PF01943">
    <property type="entry name" value="Polysacc_synt"/>
    <property type="match status" value="1"/>
</dbReference>
<dbReference type="Proteomes" id="UP000094094">
    <property type="component" value="Chromosome"/>
</dbReference>
<evidence type="ECO:0000256" key="5">
    <source>
        <dbReference type="ARBA" id="ARBA00023136"/>
    </source>
</evidence>
<dbReference type="KEGG" id="slc:SL103_19575"/>
<feature type="transmembrane region" description="Helical" evidence="6">
    <location>
        <begin position="314"/>
        <end position="333"/>
    </location>
</feature>
<evidence type="ECO:0000256" key="3">
    <source>
        <dbReference type="ARBA" id="ARBA00022692"/>
    </source>
</evidence>